<dbReference type="Pfam" id="PF01494">
    <property type="entry name" value="FAD_binding_3"/>
    <property type="match status" value="2"/>
</dbReference>
<protein>
    <recommendedName>
        <fullName evidence="8">FAD-binding domain-containing protein</fullName>
    </recommendedName>
</protein>
<keyword evidence="2" id="KW-0285">Flavoprotein</keyword>
<evidence type="ECO:0000256" key="3">
    <source>
        <dbReference type="ARBA" id="ARBA00022827"/>
    </source>
</evidence>
<evidence type="ECO:0000256" key="6">
    <source>
        <dbReference type="SAM" id="Coils"/>
    </source>
</evidence>
<feature type="coiled-coil region" evidence="6">
    <location>
        <begin position="603"/>
        <end position="630"/>
    </location>
</feature>
<dbReference type="SUPFAM" id="SSF160104">
    <property type="entry name" value="Acetoacetate decarboxylase-like"/>
    <property type="match status" value="1"/>
</dbReference>
<dbReference type="PANTHER" id="PTHR13789:SF261">
    <property type="entry name" value="HYDROXYLASE, PUTATIVE (AFU_ORTHOLOGUE AFUA_7G00590)-RELATED"/>
    <property type="match status" value="1"/>
</dbReference>
<dbReference type="PANTHER" id="PTHR13789">
    <property type="entry name" value="MONOOXYGENASE"/>
    <property type="match status" value="1"/>
</dbReference>
<dbReference type="AlphaFoldDB" id="A0A428RF02"/>
<comment type="caution">
    <text evidence="9">The sequence shown here is derived from an EMBL/GenBank/DDBJ whole genome shotgun (WGS) entry which is preliminary data.</text>
</comment>
<dbReference type="PRINTS" id="PR00420">
    <property type="entry name" value="RNGMNOXGNASE"/>
</dbReference>
<sequence>MATHNGHLDLLPSPENSSASSLSSASHPGPLRIAIIGAGIGGLSAAIGLRRQGHQVDLYEKSSFATELGAGIHLTPNGNGILRRWGIFAEEFGGTVLNRRFDFHYNGELIVDEDLVVPNLRWEHPWHLVHRVALHERLKKAATGEDGQGLPAILHRSSEVVHVSPEEGKITLVDGTIIEADVIIGADGVHSRSRRFVCDSMPEAISSGKGAFRFLIPRTLADEDPETKALVEARDAAFMWFANDRRVVLYPCNSNETLNFVCIHPEEESHSMVGDGLQHFPSMSETAVNIGAGWDKTGSLEQVLEVFKSFDPVLLRLIRKLDPKELKVWQLLDMEKPPTWVNERLALLGDAAHPFTPYQGQGANQAIEDAAAMMVVLPYGTCPAEVPERLKLYEKIRYERAHKIQSDSRLAGSDWKDGKPQIDPAIFGSYNFAHDAYHHANIIFKQHLWMRAQDVKWRMPVSFGPSYELRSHDSSDSRQTFTTATMRFKTSRTYLESLLPTESYTFVADDTVCEASFAITTRKNVLCLGGADYSRFGLYIHGVQYKRDDGSTVQGSFVPVLLENSADMVISTREEQGMPALFCNIEVVSTQQTYQMKASWRGVAFTDLTLEELEEDLRSADNAEDDVSGRILLSHNFRPKIGVPEEPGETCAVMGSIGDASCSVTQRWRIKKGSIKLQGHSWESLPTLHHVAAGLADMAMYGIVSAEVVSGTGVPDRRQYRRI</sequence>
<dbReference type="InterPro" id="IPR036188">
    <property type="entry name" value="FAD/NAD-bd_sf"/>
</dbReference>
<dbReference type="Proteomes" id="UP000287972">
    <property type="component" value="Unassembled WGS sequence"/>
</dbReference>
<keyword evidence="5" id="KW-0503">Monooxygenase</keyword>
<dbReference type="Gene3D" id="3.50.50.60">
    <property type="entry name" value="FAD/NAD(P)-binding domain"/>
    <property type="match status" value="1"/>
</dbReference>
<dbReference type="EMBL" id="NKCL01000314">
    <property type="protein sequence ID" value="RSL76095.1"/>
    <property type="molecule type" value="Genomic_DNA"/>
</dbReference>
<evidence type="ECO:0000313" key="10">
    <source>
        <dbReference type="Proteomes" id="UP000287972"/>
    </source>
</evidence>
<organism evidence="9 10">
    <name type="scientific">Fusarium floridanum</name>
    <dbReference type="NCBI Taxonomy" id="1325733"/>
    <lineage>
        <taxon>Eukaryota</taxon>
        <taxon>Fungi</taxon>
        <taxon>Dikarya</taxon>
        <taxon>Ascomycota</taxon>
        <taxon>Pezizomycotina</taxon>
        <taxon>Sordariomycetes</taxon>
        <taxon>Hypocreomycetidae</taxon>
        <taxon>Hypocreales</taxon>
        <taxon>Nectriaceae</taxon>
        <taxon>Fusarium</taxon>
        <taxon>Fusarium solani species complex</taxon>
    </lineage>
</organism>
<dbReference type="GO" id="GO:0004497">
    <property type="term" value="F:monooxygenase activity"/>
    <property type="evidence" value="ECO:0007669"/>
    <property type="project" value="UniProtKB-KW"/>
</dbReference>
<feature type="domain" description="FAD-binding" evidence="8">
    <location>
        <begin position="33"/>
        <end position="254"/>
    </location>
</feature>
<dbReference type="GO" id="GO:0071949">
    <property type="term" value="F:FAD binding"/>
    <property type="evidence" value="ECO:0007669"/>
    <property type="project" value="InterPro"/>
</dbReference>
<evidence type="ECO:0000259" key="8">
    <source>
        <dbReference type="Pfam" id="PF01494"/>
    </source>
</evidence>
<keyword evidence="3" id="KW-0274">FAD</keyword>
<evidence type="ECO:0000313" key="9">
    <source>
        <dbReference type="EMBL" id="RSL76095.1"/>
    </source>
</evidence>
<dbReference type="InterPro" id="IPR023375">
    <property type="entry name" value="ADC_dom_sf"/>
</dbReference>
<evidence type="ECO:0000256" key="4">
    <source>
        <dbReference type="ARBA" id="ARBA00023002"/>
    </source>
</evidence>
<dbReference type="SUPFAM" id="SSF51905">
    <property type="entry name" value="FAD/NAD(P)-binding domain"/>
    <property type="match status" value="1"/>
</dbReference>
<evidence type="ECO:0000256" key="7">
    <source>
        <dbReference type="SAM" id="MobiDB-lite"/>
    </source>
</evidence>
<evidence type="ECO:0000256" key="1">
    <source>
        <dbReference type="ARBA" id="ARBA00007992"/>
    </source>
</evidence>
<accession>A0A428RF02</accession>
<comment type="similarity">
    <text evidence="1">Belongs to the paxM FAD-dependent monooxygenase family.</text>
</comment>
<dbReference type="InterPro" id="IPR002938">
    <property type="entry name" value="FAD-bd"/>
</dbReference>
<name>A0A428RF02_9HYPO</name>
<feature type="compositionally biased region" description="Low complexity" evidence="7">
    <location>
        <begin position="10"/>
        <end position="24"/>
    </location>
</feature>
<proteinExistence type="inferred from homology"/>
<keyword evidence="4" id="KW-0560">Oxidoreductase</keyword>
<evidence type="ECO:0000256" key="2">
    <source>
        <dbReference type="ARBA" id="ARBA00022630"/>
    </source>
</evidence>
<reference evidence="9 10" key="1">
    <citation type="submission" date="2017-06" db="EMBL/GenBank/DDBJ databases">
        <title>Comparative genomic analysis of Ambrosia Fusariam Clade fungi.</title>
        <authorList>
            <person name="Stajich J.E."/>
            <person name="Carrillo J."/>
            <person name="Kijimoto T."/>
            <person name="Eskalen A."/>
            <person name="O'Donnell K."/>
            <person name="Kasson M."/>
        </authorList>
    </citation>
    <scope>NUCLEOTIDE SEQUENCE [LARGE SCALE GENOMIC DNA]</scope>
    <source>
        <strain evidence="9 10">NRRL62606</strain>
    </source>
</reference>
<feature type="domain" description="FAD-binding" evidence="8">
    <location>
        <begin position="339"/>
        <end position="404"/>
    </location>
</feature>
<evidence type="ECO:0000256" key="5">
    <source>
        <dbReference type="ARBA" id="ARBA00023033"/>
    </source>
</evidence>
<gene>
    <name evidence="9" type="ORF">CEP51_010280</name>
</gene>
<feature type="region of interest" description="Disordered" evidence="7">
    <location>
        <begin position="1"/>
        <end position="24"/>
    </location>
</feature>
<dbReference type="InterPro" id="IPR050493">
    <property type="entry name" value="FAD-dep_Monooxygenase_BioMet"/>
</dbReference>
<keyword evidence="10" id="KW-1185">Reference proteome</keyword>
<keyword evidence="6" id="KW-0175">Coiled coil</keyword>
<dbReference type="SUPFAM" id="SSF54373">
    <property type="entry name" value="FAD-linked reductases, C-terminal domain"/>
    <property type="match status" value="1"/>
</dbReference>
<dbReference type="Gene3D" id="2.40.400.10">
    <property type="entry name" value="Acetoacetate decarboxylase-like"/>
    <property type="match status" value="1"/>
</dbReference>